<evidence type="ECO:0000313" key="1">
    <source>
        <dbReference type="EMBL" id="KAF1937746.1"/>
    </source>
</evidence>
<dbReference type="Proteomes" id="UP000800038">
    <property type="component" value="Unassembled WGS sequence"/>
</dbReference>
<dbReference type="OrthoDB" id="10532996at2759"/>
<name>A0A6A5SGX1_9PLEO</name>
<proteinExistence type="predicted"/>
<accession>A0A6A5SGX1</accession>
<sequence>MKRLSCSSLAAAGPAVVAPIFHSAASKRVAKAQASASLSLLGASSSPAARPHAWPAEGSVFLVVGKKFEVDFHHVFLNSNKLVPAHVGYKVRHKSMFKGL</sequence>
<dbReference type="AlphaFoldDB" id="A0A6A5SGX1"/>
<keyword evidence="2" id="KW-1185">Reference proteome</keyword>
<protein>
    <submittedName>
        <fullName evidence="1">Uncharacterized protein</fullName>
    </submittedName>
</protein>
<evidence type="ECO:0000313" key="2">
    <source>
        <dbReference type="Proteomes" id="UP000800038"/>
    </source>
</evidence>
<dbReference type="EMBL" id="ML976127">
    <property type="protein sequence ID" value="KAF1937746.1"/>
    <property type="molecule type" value="Genomic_DNA"/>
</dbReference>
<organism evidence="1 2">
    <name type="scientific">Clathrospora elynae</name>
    <dbReference type="NCBI Taxonomy" id="706981"/>
    <lineage>
        <taxon>Eukaryota</taxon>
        <taxon>Fungi</taxon>
        <taxon>Dikarya</taxon>
        <taxon>Ascomycota</taxon>
        <taxon>Pezizomycotina</taxon>
        <taxon>Dothideomycetes</taxon>
        <taxon>Pleosporomycetidae</taxon>
        <taxon>Pleosporales</taxon>
        <taxon>Diademaceae</taxon>
        <taxon>Clathrospora</taxon>
    </lineage>
</organism>
<reference evidence="1" key="1">
    <citation type="journal article" date="2020" name="Stud. Mycol.">
        <title>101 Dothideomycetes genomes: a test case for predicting lifestyles and emergence of pathogens.</title>
        <authorList>
            <person name="Haridas S."/>
            <person name="Albert R."/>
            <person name="Binder M."/>
            <person name="Bloem J."/>
            <person name="Labutti K."/>
            <person name="Salamov A."/>
            <person name="Andreopoulos B."/>
            <person name="Baker S."/>
            <person name="Barry K."/>
            <person name="Bills G."/>
            <person name="Bluhm B."/>
            <person name="Cannon C."/>
            <person name="Castanera R."/>
            <person name="Culley D."/>
            <person name="Daum C."/>
            <person name="Ezra D."/>
            <person name="Gonzalez J."/>
            <person name="Henrissat B."/>
            <person name="Kuo A."/>
            <person name="Liang C."/>
            <person name="Lipzen A."/>
            <person name="Lutzoni F."/>
            <person name="Magnuson J."/>
            <person name="Mondo S."/>
            <person name="Nolan M."/>
            <person name="Ohm R."/>
            <person name="Pangilinan J."/>
            <person name="Park H.-J."/>
            <person name="Ramirez L."/>
            <person name="Alfaro M."/>
            <person name="Sun H."/>
            <person name="Tritt A."/>
            <person name="Yoshinaga Y."/>
            <person name="Zwiers L.-H."/>
            <person name="Turgeon B."/>
            <person name="Goodwin S."/>
            <person name="Spatafora J."/>
            <person name="Crous P."/>
            <person name="Grigoriev I."/>
        </authorList>
    </citation>
    <scope>NUCLEOTIDE SEQUENCE</scope>
    <source>
        <strain evidence="1">CBS 161.51</strain>
    </source>
</reference>
<gene>
    <name evidence="1" type="ORF">EJ02DRAFT_47257</name>
</gene>